<dbReference type="Proteomes" id="UP001056384">
    <property type="component" value="Chromosome 10"/>
</dbReference>
<keyword evidence="1" id="KW-0472">Membrane</keyword>
<proteinExistence type="predicted"/>
<evidence type="ECO:0000256" key="1">
    <source>
        <dbReference type="SAM" id="Phobius"/>
    </source>
</evidence>
<gene>
    <name evidence="2" type="ORF">Slin15195_G112620</name>
</gene>
<accession>A0A9Q9B5N6</accession>
<dbReference type="EMBL" id="CP099427">
    <property type="protein sequence ID" value="USW57943.1"/>
    <property type="molecule type" value="Genomic_DNA"/>
</dbReference>
<feature type="transmembrane region" description="Helical" evidence="1">
    <location>
        <begin position="141"/>
        <end position="159"/>
    </location>
</feature>
<evidence type="ECO:0000313" key="2">
    <source>
        <dbReference type="EMBL" id="USW57943.1"/>
    </source>
</evidence>
<sequence>MVMWTIPIELKGSFLVFCSLAFLTLVLRPGAGQRHAAIVAASLVCIAGILLQMCWKWSMACFLLGIVLAMFDAWPMDEGWWQALPQDAQKTANHGIFFLGWYLLCQPANTGNMSYSAETPGWKWLTSAIPSGYSADNYYRYWQSWGAFLFVYGILRISWLQQSLSRRPLLFLGEVSFMLYLVHLPMISILGFRLGNLILVLLV</sequence>
<keyword evidence="3" id="KW-1185">Reference proteome</keyword>
<keyword evidence="1" id="KW-0812">Transmembrane</keyword>
<feature type="transmembrane region" description="Helical" evidence="1">
    <location>
        <begin position="180"/>
        <end position="202"/>
    </location>
</feature>
<reference evidence="2" key="1">
    <citation type="submission" date="2022-06" db="EMBL/GenBank/DDBJ databases">
        <title>Complete genome sequences of two strains of the flax pathogen Septoria linicola.</title>
        <authorList>
            <person name="Lapalu N."/>
            <person name="Simon A."/>
            <person name="Demenou B."/>
            <person name="Paumier D."/>
            <person name="Guillot M.-P."/>
            <person name="Gout L."/>
            <person name="Valade R."/>
        </authorList>
    </citation>
    <scope>NUCLEOTIDE SEQUENCE</scope>
    <source>
        <strain evidence="2">SE15195</strain>
    </source>
</reference>
<organism evidence="2 3">
    <name type="scientific">Septoria linicola</name>
    <dbReference type="NCBI Taxonomy" id="215465"/>
    <lineage>
        <taxon>Eukaryota</taxon>
        <taxon>Fungi</taxon>
        <taxon>Dikarya</taxon>
        <taxon>Ascomycota</taxon>
        <taxon>Pezizomycotina</taxon>
        <taxon>Dothideomycetes</taxon>
        <taxon>Dothideomycetidae</taxon>
        <taxon>Mycosphaerellales</taxon>
        <taxon>Mycosphaerellaceae</taxon>
        <taxon>Septoria</taxon>
    </lineage>
</organism>
<feature type="transmembrane region" description="Helical" evidence="1">
    <location>
        <begin position="38"/>
        <end position="71"/>
    </location>
</feature>
<evidence type="ECO:0008006" key="4">
    <source>
        <dbReference type="Google" id="ProtNLM"/>
    </source>
</evidence>
<evidence type="ECO:0000313" key="3">
    <source>
        <dbReference type="Proteomes" id="UP001056384"/>
    </source>
</evidence>
<name>A0A9Q9B5N6_9PEZI</name>
<dbReference type="AlphaFoldDB" id="A0A9Q9B5N6"/>
<protein>
    <recommendedName>
        <fullName evidence="4">Acyltransferase 3 domain-containing protein</fullName>
    </recommendedName>
</protein>
<feature type="transmembrane region" description="Helical" evidence="1">
    <location>
        <begin position="12"/>
        <end position="31"/>
    </location>
</feature>
<keyword evidence="1" id="KW-1133">Transmembrane helix</keyword>